<keyword evidence="3" id="KW-1003">Cell membrane</keyword>
<feature type="transmembrane region" description="Helical" evidence="7">
    <location>
        <begin position="12"/>
        <end position="30"/>
    </location>
</feature>
<dbReference type="InterPro" id="IPR035906">
    <property type="entry name" value="MetI-like_sf"/>
</dbReference>
<feature type="transmembrane region" description="Helical" evidence="7">
    <location>
        <begin position="96"/>
        <end position="121"/>
    </location>
</feature>
<dbReference type="PANTHER" id="PTHR43163:SF7">
    <property type="entry name" value="DIPEPTIDE-TRANSPORT INTEGRAL MEMBRANE PROTEIN ABC TRANSPORTER DPPB-RELATED"/>
    <property type="match status" value="1"/>
</dbReference>
<comment type="similarity">
    <text evidence="7">Belongs to the binding-protein-dependent transport system permease family.</text>
</comment>
<dbReference type="Pfam" id="PF19300">
    <property type="entry name" value="BPD_transp_1_N"/>
    <property type="match status" value="1"/>
</dbReference>
<dbReference type="AlphaFoldDB" id="A0A916Y3J9"/>
<organism evidence="9 10">
    <name type="scientific">Microbacterium faecale</name>
    <dbReference type="NCBI Taxonomy" id="1804630"/>
    <lineage>
        <taxon>Bacteria</taxon>
        <taxon>Bacillati</taxon>
        <taxon>Actinomycetota</taxon>
        <taxon>Actinomycetes</taxon>
        <taxon>Micrococcales</taxon>
        <taxon>Microbacteriaceae</taxon>
        <taxon>Microbacterium</taxon>
    </lineage>
</organism>
<dbReference type="PANTHER" id="PTHR43163">
    <property type="entry name" value="DIPEPTIDE TRANSPORT SYSTEM PERMEASE PROTEIN DPPB-RELATED"/>
    <property type="match status" value="1"/>
</dbReference>
<evidence type="ECO:0000313" key="10">
    <source>
        <dbReference type="Proteomes" id="UP000633205"/>
    </source>
</evidence>
<dbReference type="InterPro" id="IPR000515">
    <property type="entry name" value="MetI-like"/>
</dbReference>
<proteinExistence type="inferred from homology"/>
<dbReference type="Gene3D" id="1.10.3720.10">
    <property type="entry name" value="MetI-like"/>
    <property type="match status" value="1"/>
</dbReference>
<evidence type="ECO:0000256" key="2">
    <source>
        <dbReference type="ARBA" id="ARBA00022448"/>
    </source>
</evidence>
<dbReference type="GO" id="GO:0055085">
    <property type="term" value="P:transmembrane transport"/>
    <property type="evidence" value="ECO:0007669"/>
    <property type="project" value="InterPro"/>
</dbReference>
<evidence type="ECO:0000256" key="4">
    <source>
        <dbReference type="ARBA" id="ARBA00022692"/>
    </source>
</evidence>
<name>A0A916Y3J9_9MICO</name>
<gene>
    <name evidence="9" type="ORF">GCM10010915_07290</name>
</gene>
<reference evidence="9" key="1">
    <citation type="journal article" date="2014" name="Int. J. Syst. Evol. Microbiol.">
        <title>Complete genome sequence of Corynebacterium casei LMG S-19264T (=DSM 44701T), isolated from a smear-ripened cheese.</title>
        <authorList>
            <consortium name="US DOE Joint Genome Institute (JGI-PGF)"/>
            <person name="Walter F."/>
            <person name="Albersmeier A."/>
            <person name="Kalinowski J."/>
            <person name="Ruckert C."/>
        </authorList>
    </citation>
    <scope>NUCLEOTIDE SEQUENCE</scope>
    <source>
        <strain evidence="9">CGMCC 1.15152</strain>
    </source>
</reference>
<dbReference type="EMBL" id="BMHO01000001">
    <property type="protein sequence ID" value="GGD29623.1"/>
    <property type="molecule type" value="Genomic_DNA"/>
</dbReference>
<dbReference type="InterPro" id="IPR045621">
    <property type="entry name" value="BPD_transp_1_N"/>
</dbReference>
<evidence type="ECO:0000256" key="1">
    <source>
        <dbReference type="ARBA" id="ARBA00004651"/>
    </source>
</evidence>
<feature type="transmembrane region" description="Helical" evidence="7">
    <location>
        <begin position="238"/>
        <end position="259"/>
    </location>
</feature>
<feature type="domain" description="ABC transmembrane type-1" evidence="8">
    <location>
        <begin position="94"/>
        <end position="302"/>
    </location>
</feature>
<feature type="transmembrane region" description="Helical" evidence="7">
    <location>
        <begin position="279"/>
        <end position="305"/>
    </location>
</feature>
<keyword evidence="10" id="KW-1185">Reference proteome</keyword>
<evidence type="ECO:0000256" key="3">
    <source>
        <dbReference type="ARBA" id="ARBA00022475"/>
    </source>
</evidence>
<feature type="transmembrane region" description="Helical" evidence="7">
    <location>
        <begin position="175"/>
        <end position="195"/>
    </location>
</feature>
<sequence>MPFLLKRLISAVSLVFGTSIIVFLMLSPAFDNIAFNVLGENASPEQAAALNAELGLDRPVLVQYASWLVSAFTGDLGESLFSTQTVMQALSVRMPVTVALVIIVTLLSGVLGFAIGVAAAVTRGWVDRTLQFVATLGDALPAFIIALFLVTLFAIQLGWFPATGYTAPGSDIGGWVRTMTLPVVALTIVAVAGVAQQVRSSMIQTLRLDYVRTLRSRGLSETRVVVAHVLRNASTTGLTALAVQVVGILGGAVVIEQIFALPGLGSLAIEASSRTDVDVVLGAVLAYVVIVVIVNLLVDLIVAWLNPKVRLA</sequence>
<keyword evidence="2 7" id="KW-0813">Transport</keyword>
<comment type="subcellular location">
    <subcellularLocation>
        <location evidence="1 7">Cell membrane</location>
        <topology evidence="1 7">Multi-pass membrane protein</topology>
    </subcellularLocation>
</comment>
<keyword evidence="6 7" id="KW-0472">Membrane</keyword>
<dbReference type="Proteomes" id="UP000633205">
    <property type="component" value="Unassembled WGS sequence"/>
</dbReference>
<dbReference type="PROSITE" id="PS50928">
    <property type="entry name" value="ABC_TM1"/>
    <property type="match status" value="1"/>
</dbReference>
<evidence type="ECO:0000313" key="9">
    <source>
        <dbReference type="EMBL" id="GGD29623.1"/>
    </source>
</evidence>
<accession>A0A916Y3J9</accession>
<evidence type="ECO:0000256" key="5">
    <source>
        <dbReference type="ARBA" id="ARBA00022989"/>
    </source>
</evidence>
<protein>
    <submittedName>
        <fullName evidence="9">ABC transporter permease</fullName>
    </submittedName>
</protein>
<keyword evidence="4 7" id="KW-0812">Transmembrane</keyword>
<reference evidence="9" key="2">
    <citation type="submission" date="2020-09" db="EMBL/GenBank/DDBJ databases">
        <authorList>
            <person name="Sun Q."/>
            <person name="Zhou Y."/>
        </authorList>
    </citation>
    <scope>NUCLEOTIDE SEQUENCE</scope>
    <source>
        <strain evidence="9">CGMCC 1.15152</strain>
    </source>
</reference>
<evidence type="ECO:0000256" key="7">
    <source>
        <dbReference type="RuleBase" id="RU363032"/>
    </source>
</evidence>
<evidence type="ECO:0000256" key="6">
    <source>
        <dbReference type="ARBA" id="ARBA00023136"/>
    </source>
</evidence>
<dbReference type="SUPFAM" id="SSF161098">
    <property type="entry name" value="MetI-like"/>
    <property type="match status" value="1"/>
</dbReference>
<dbReference type="CDD" id="cd06261">
    <property type="entry name" value="TM_PBP2"/>
    <property type="match status" value="1"/>
</dbReference>
<dbReference type="Pfam" id="PF00528">
    <property type="entry name" value="BPD_transp_1"/>
    <property type="match status" value="1"/>
</dbReference>
<dbReference type="GO" id="GO:0005886">
    <property type="term" value="C:plasma membrane"/>
    <property type="evidence" value="ECO:0007669"/>
    <property type="project" value="UniProtKB-SubCell"/>
</dbReference>
<feature type="transmembrane region" description="Helical" evidence="7">
    <location>
        <begin position="133"/>
        <end position="155"/>
    </location>
</feature>
<comment type="caution">
    <text evidence="9">The sequence shown here is derived from an EMBL/GenBank/DDBJ whole genome shotgun (WGS) entry which is preliminary data.</text>
</comment>
<evidence type="ECO:0000259" key="8">
    <source>
        <dbReference type="PROSITE" id="PS50928"/>
    </source>
</evidence>
<keyword evidence="5 7" id="KW-1133">Transmembrane helix</keyword>